<keyword evidence="3" id="KW-0547">Nucleotide-binding</keyword>
<evidence type="ECO:0000256" key="4">
    <source>
        <dbReference type="ARBA" id="ARBA00022801"/>
    </source>
</evidence>
<dbReference type="GO" id="GO:0006397">
    <property type="term" value="P:mRNA processing"/>
    <property type="evidence" value="ECO:0007669"/>
    <property type="project" value="UniProtKB-KW"/>
</dbReference>
<dbReference type="FunFam" id="3.40.50.300:FF:000750">
    <property type="entry name" value="Putative ATP-dependent RNA helicase DHX33"/>
    <property type="match status" value="1"/>
</dbReference>
<accession>A0A068RX92</accession>
<evidence type="ECO:0000256" key="1">
    <source>
        <dbReference type="ARBA" id="ARBA00012552"/>
    </source>
</evidence>
<dbReference type="InterPro" id="IPR048333">
    <property type="entry name" value="HA2_WH"/>
</dbReference>
<dbReference type="PROSITE" id="PS51194">
    <property type="entry name" value="HELICASE_CTER"/>
    <property type="match status" value="1"/>
</dbReference>
<dbReference type="CDD" id="cd17978">
    <property type="entry name" value="DEXHc_DHX33"/>
    <property type="match status" value="1"/>
</dbReference>
<keyword evidence="13" id="KW-1185">Reference proteome</keyword>
<organism evidence="12 13">
    <name type="scientific">Lichtheimia corymbifera JMRC:FSU:9682</name>
    <dbReference type="NCBI Taxonomy" id="1263082"/>
    <lineage>
        <taxon>Eukaryota</taxon>
        <taxon>Fungi</taxon>
        <taxon>Fungi incertae sedis</taxon>
        <taxon>Mucoromycota</taxon>
        <taxon>Mucoromycotina</taxon>
        <taxon>Mucoromycetes</taxon>
        <taxon>Mucorales</taxon>
        <taxon>Lichtheimiaceae</taxon>
        <taxon>Lichtheimia</taxon>
    </lineage>
</organism>
<dbReference type="Pfam" id="PF21010">
    <property type="entry name" value="HA2_C"/>
    <property type="match status" value="1"/>
</dbReference>
<evidence type="ECO:0000256" key="5">
    <source>
        <dbReference type="ARBA" id="ARBA00022806"/>
    </source>
</evidence>
<dbReference type="InterPro" id="IPR014001">
    <property type="entry name" value="Helicase_ATP-bd"/>
</dbReference>
<comment type="catalytic activity">
    <reaction evidence="8">
        <text>ATP + H2O = ADP + phosphate + H(+)</text>
        <dbReference type="Rhea" id="RHEA:13065"/>
        <dbReference type="ChEBI" id="CHEBI:15377"/>
        <dbReference type="ChEBI" id="CHEBI:15378"/>
        <dbReference type="ChEBI" id="CHEBI:30616"/>
        <dbReference type="ChEBI" id="CHEBI:43474"/>
        <dbReference type="ChEBI" id="CHEBI:456216"/>
        <dbReference type="EC" id="3.6.4.13"/>
    </reaction>
</comment>
<evidence type="ECO:0000259" key="11">
    <source>
        <dbReference type="PROSITE" id="PS51194"/>
    </source>
</evidence>
<dbReference type="Pfam" id="PF04408">
    <property type="entry name" value="WHD_HA2"/>
    <property type="match status" value="1"/>
</dbReference>
<reference evidence="12" key="1">
    <citation type="submission" date="2013-08" db="EMBL/GenBank/DDBJ databases">
        <title>Gene expansion shapes genome architecture in the human pathogen Lichtheimia corymbifera: an evolutionary genomics analysis in the ancient terrestrial Mucorales (Mucoromycotina).</title>
        <authorList>
            <person name="Schwartze V.U."/>
            <person name="Winter S."/>
            <person name="Shelest E."/>
            <person name="Marcet-Houben M."/>
            <person name="Horn F."/>
            <person name="Wehner S."/>
            <person name="Hoffmann K."/>
            <person name="Riege K."/>
            <person name="Sammeth M."/>
            <person name="Nowrousian M."/>
            <person name="Valiante V."/>
            <person name="Linde J."/>
            <person name="Jacobsen I.D."/>
            <person name="Marz M."/>
            <person name="Brakhage A.A."/>
            <person name="Gabaldon T."/>
            <person name="Bocker S."/>
            <person name="Voigt K."/>
        </authorList>
    </citation>
    <scope>NUCLEOTIDE SEQUENCE [LARGE SCALE GENOMIC DNA]</scope>
    <source>
        <strain evidence="12">FSU 9682</strain>
    </source>
</reference>
<dbReference type="GO" id="GO:0016787">
    <property type="term" value="F:hydrolase activity"/>
    <property type="evidence" value="ECO:0007669"/>
    <property type="project" value="UniProtKB-KW"/>
</dbReference>
<dbReference type="InterPro" id="IPR001650">
    <property type="entry name" value="Helicase_C-like"/>
</dbReference>
<keyword evidence="5 12" id="KW-0347">Helicase</keyword>
<dbReference type="GO" id="GO:0003725">
    <property type="term" value="F:double-stranded RNA binding"/>
    <property type="evidence" value="ECO:0007669"/>
    <property type="project" value="TreeGrafter"/>
</dbReference>
<dbReference type="Gene3D" id="3.40.50.300">
    <property type="entry name" value="P-loop containing nucleotide triphosphate hydrolases"/>
    <property type="match status" value="2"/>
</dbReference>
<dbReference type="PROSITE" id="PS51192">
    <property type="entry name" value="HELICASE_ATP_BIND_1"/>
    <property type="match status" value="1"/>
</dbReference>
<dbReference type="SMART" id="SM00487">
    <property type="entry name" value="DEXDc"/>
    <property type="match status" value="1"/>
</dbReference>
<dbReference type="PANTHER" id="PTHR18934">
    <property type="entry name" value="ATP-DEPENDENT RNA HELICASE"/>
    <property type="match status" value="1"/>
</dbReference>
<dbReference type="InterPro" id="IPR011709">
    <property type="entry name" value="DEAD-box_helicase_OB_fold"/>
</dbReference>
<evidence type="ECO:0000256" key="7">
    <source>
        <dbReference type="ARBA" id="ARBA00023187"/>
    </source>
</evidence>
<dbReference type="EC" id="3.6.4.13" evidence="1"/>
<comment type="caution">
    <text evidence="12">The sequence shown here is derived from an EMBL/GenBank/DDBJ whole genome shotgun (WGS) entry which is preliminary data.</text>
</comment>
<dbReference type="Pfam" id="PF07717">
    <property type="entry name" value="OB_NTP_bind"/>
    <property type="match status" value="1"/>
</dbReference>
<dbReference type="OrthoDB" id="2357318at2759"/>
<dbReference type="Gene3D" id="1.20.120.1080">
    <property type="match status" value="1"/>
</dbReference>
<keyword evidence="2" id="KW-0507">mRNA processing</keyword>
<keyword evidence="6" id="KW-0067">ATP-binding</keyword>
<dbReference type="FunFam" id="1.20.120.1080:FF:000001">
    <property type="entry name" value="Pre-mRNA-splicing factor ATP-dependent RNA helicase"/>
    <property type="match status" value="1"/>
</dbReference>
<evidence type="ECO:0000313" key="12">
    <source>
        <dbReference type="EMBL" id="CDH54242.1"/>
    </source>
</evidence>
<dbReference type="InterPro" id="IPR027417">
    <property type="entry name" value="P-loop_NTPase"/>
</dbReference>
<feature type="compositionally biased region" description="Basic and acidic residues" evidence="9">
    <location>
        <begin position="8"/>
        <end position="22"/>
    </location>
</feature>
<dbReference type="GO" id="GO:0008380">
    <property type="term" value="P:RNA splicing"/>
    <property type="evidence" value="ECO:0007669"/>
    <property type="project" value="UniProtKB-KW"/>
</dbReference>
<dbReference type="Proteomes" id="UP000027586">
    <property type="component" value="Unassembled WGS sequence"/>
</dbReference>
<dbReference type="GO" id="GO:0045943">
    <property type="term" value="P:positive regulation of transcription by RNA polymerase I"/>
    <property type="evidence" value="ECO:0007669"/>
    <property type="project" value="TreeGrafter"/>
</dbReference>
<evidence type="ECO:0000313" key="13">
    <source>
        <dbReference type="Proteomes" id="UP000027586"/>
    </source>
</evidence>
<evidence type="ECO:0000259" key="10">
    <source>
        <dbReference type="PROSITE" id="PS51192"/>
    </source>
</evidence>
<dbReference type="InterPro" id="IPR011545">
    <property type="entry name" value="DEAD/DEAH_box_helicase_dom"/>
</dbReference>
<name>A0A068RX92_9FUNG</name>
<dbReference type="InterPro" id="IPR007502">
    <property type="entry name" value="Helicase-assoc_dom"/>
</dbReference>
<evidence type="ECO:0000256" key="3">
    <source>
        <dbReference type="ARBA" id="ARBA00022741"/>
    </source>
</evidence>
<evidence type="ECO:0000256" key="9">
    <source>
        <dbReference type="SAM" id="MobiDB-lite"/>
    </source>
</evidence>
<feature type="domain" description="Helicase C-terminal" evidence="11">
    <location>
        <begin position="268"/>
        <end position="447"/>
    </location>
</feature>
<sequence length="1514" mass="169371">MKRLVNFQEKDEATAEDWKFSDSIDPTTTIRSNKRQKSNGNKDNKVDRASIKAKRSEMLKFRKQLPIYSGRDAIIQTIRENSTVIVMGETGSGKTTQIPQFIREAGMISTKAGGIAITQPRRVAAVNLAKRVAEETVTQLGGQVGYTVRFDDTSSPQTIIKYLTDGMLLREILSDELLLRYKFIVLDEAHERTLRTDMLFGMIKKIQRIRHEKAQAGEDVEELKIVIMSATLDAEKFSEFFNGAKILYVSGRLHPVDTLFTQEPQADYLDATLVTIFQIHTKSPPGDILVFLPGQDAIESLSSLVNEYSSQLRPRQQKLMSCPLFAALPPSQQQKVFDPAPANTRKVILATNIAETSITIPGIKYVIDCGLAKMRGFNPKIGVESLLLHPISKSSAWQRTGRAGRERAGICYRLYTEDTFRELEDDTVPEIRRCNLAAAVLSLKASGVENVLDFDYMDRPSRASLVRALEELYALGAISDAGTLSDLGRKMSEFPLDPTFSKVIIKSAEYKCSMEVIAIISLLSVDAIFFTPSDKREQATEARRKFLHMDGDHLTLLNVLKGYWEVKGDPEWCRENFINIRNMKIALDVRNQLIQFCERLGISPSTSCGTDTDQVLKCFLTGFFQNTALLQPDGSYKSVAGNQLVKIHPGSAMFTKRVEGIMYNELVFTTKHYVRGVSAIQSSWLPQAAPKYFNNVTNNLNYTPHFDRFFPTNVMAEQPTDVKALAKTLSDSYSALLQYNTQSNDSISHHLEQLAKYSDHLPLSWFTPALLNVLNTLNDRGPQPAIYTLWTVWVRRLAGAPEAVTAADAQLSQVLTRLENALLDDKTSLQIRKEAWIGLVSLAGRTPSQFSDSRMIQGMARVLKQYAQQEDLVDTMGETLDAGVAHCMAQTSVLNVFEADQCEHLLNGYAQLVAKRSAGPPAAMAVMQHVVDVRSQLKPQTRADADMEALVDVVTKERPENEPLASSLVWLAILAGVVRMLQFTKDKSKKMQDMQRKTEEMLLNRFNDLIPVVMAKEHAHQFAMNQNSIAYIAGQCLPNMKTLDGMDYKAVLRILISCLLTSEQVWKNGQIIATLSNTQSCIDQLNQLTNGMVYKDIGRISRAIGAVITTGLEKDSDGSMANMVQVSLDRLVGFSYNVFIDWDRFLRVNQESQMTASQKKIFSELSKIVWTVFKTMLFAFTAILKAVAVDIPSGEGLVNVKHAAQDILAVYANLQFITDHLGSGSGFKAYQDTLTNAVAYLTHEDGVCQLNMLLSTAYKEYAPNQYTDDHRPSTSLLTPVQLSRLTFFTNLIEQVMAHIDDKVLEADILPVIYPVLKWKKPEENKDMYESAHAAVLAVFSAQKAVSRELAGVYAQMLVDSFPEPMSLHQLRFAYSTMIQSLCQMDDALSWLATQYLLDKIHSLTSDEKDLVLLSQYTTALIDLLKPLSLGPFFDRLLKEIQTLVLHPSLTNDMRTSMLKILFETVSGSGISDMRRVEAVGWFLDLKRKVEAKSSIHTTTTTITSPPSPSTEKRA</sequence>
<feature type="domain" description="Helicase ATP-binding" evidence="10">
    <location>
        <begin position="75"/>
        <end position="250"/>
    </location>
</feature>
<evidence type="ECO:0000256" key="6">
    <source>
        <dbReference type="ARBA" id="ARBA00022840"/>
    </source>
</evidence>
<dbReference type="Pfam" id="PF00271">
    <property type="entry name" value="Helicase_C"/>
    <property type="match status" value="1"/>
</dbReference>
<evidence type="ECO:0000256" key="8">
    <source>
        <dbReference type="ARBA" id="ARBA00047984"/>
    </source>
</evidence>
<dbReference type="PANTHER" id="PTHR18934:SF118">
    <property type="entry name" value="ATP-DEPENDENT RNA HELICASE DHX33"/>
    <property type="match status" value="1"/>
</dbReference>
<dbReference type="SMART" id="SM00847">
    <property type="entry name" value="HA2"/>
    <property type="match status" value="1"/>
</dbReference>
<dbReference type="SUPFAM" id="SSF52540">
    <property type="entry name" value="P-loop containing nucleoside triphosphate hydrolases"/>
    <property type="match status" value="1"/>
</dbReference>
<dbReference type="SMART" id="SM00490">
    <property type="entry name" value="HELICc"/>
    <property type="match status" value="1"/>
</dbReference>
<protein>
    <recommendedName>
        <fullName evidence="1">RNA helicase</fullName>
        <ecNumber evidence="1">3.6.4.13</ecNumber>
    </recommendedName>
</protein>
<dbReference type="EMBL" id="CBTN010000022">
    <property type="protein sequence ID" value="CDH54242.1"/>
    <property type="molecule type" value="Genomic_DNA"/>
</dbReference>
<dbReference type="CDD" id="cd18791">
    <property type="entry name" value="SF2_C_RHA"/>
    <property type="match status" value="1"/>
</dbReference>
<dbReference type="STRING" id="1263082.A0A068RX92"/>
<proteinExistence type="predicted"/>
<gene>
    <name evidence="12" type="ORF">LCOR_05506.1</name>
</gene>
<dbReference type="Pfam" id="PF00270">
    <property type="entry name" value="DEAD"/>
    <property type="match status" value="1"/>
</dbReference>
<keyword evidence="7" id="KW-0508">mRNA splicing</keyword>
<dbReference type="VEuPathDB" id="FungiDB:LCOR_05506.1"/>
<dbReference type="GO" id="GO:0005730">
    <property type="term" value="C:nucleolus"/>
    <property type="evidence" value="ECO:0007669"/>
    <property type="project" value="UniProtKB-ARBA"/>
</dbReference>
<evidence type="ECO:0000256" key="2">
    <source>
        <dbReference type="ARBA" id="ARBA00022664"/>
    </source>
</evidence>
<dbReference type="InterPro" id="IPR016024">
    <property type="entry name" value="ARM-type_fold"/>
</dbReference>
<dbReference type="GO" id="GO:0005684">
    <property type="term" value="C:U2-type spliceosomal complex"/>
    <property type="evidence" value="ECO:0007669"/>
    <property type="project" value="UniProtKB-ARBA"/>
</dbReference>
<dbReference type="GO" id="GO:0005524">
    <property type="term" value="F:ATP binding"/>
    <property type="evidence" value="ECO:0007669"/>
    <property type="project" value="UniProtKB-KW"/>
</dbReference>
<keyword evidence="4" id="KW-0378">Hydrolase</keyword>
<dbReference type="SUPFAM" id="SSF48371">
    <property type="entry name" value="ARM repeat"/>
    <property type="match status" value="1"/>
</dbReference>
<dbReference type="FunFam" id="3.40.50.300:FF:000145">
    <property type="entry name" value="probable ATP-dependent RNA helicase DHX40"/>
    <property type="match status" value="1"/>
</dbReference>
<feature type="region of interest" description="Disordered" evidence="9">
    <location>
        <begin position="1"/>
        <end position="48"/>
    </location>
</feature>
<dbReference type="GO" id="GO:0003724">
    <property type="term" value="F:RNA helicase activity"/>
    <property type="evidence" value="ECO:0007669"/>
    <property type="project" value="UniProtKB-EC"/>
</dbReference>